<feature type="domain" description="Polyketide synthase extender module SpnB-like Rossmann fold" evidence="1">
    <location>
        <begin position="60"/>
        <end position="154"/>
    </location>
</feature>
<proteinExistence type="predicted"/>
<dbReference type="Proteomes" id="UP000020681">
    <property type="component" value="Unassembled WGS sequence"/>
</dbReference>
<accession>A0ABP3AIA9</accession>
<evidence type="ECO:0000259" key="1">
    <source>
        <dbReference type="Pfam" id="PF22953"/>
    </source>
</evidence>
<dbReference type="EC" id="2.3.1.41" evidence="2"/>
<dbReference type="Gene3D" id="3.40.50.11460">
    <property type="match status" value="1"/>
</dbReference>
<sequence>MVVRAVSGEALSAAVIAAGGTISGRLLEVAWSPTSPELSASDSARDVVLWESGSADGDVAVGQRVNEALAKLQSWLAGDDPGVLVVLTRGAVGLAGEGVTDLAGAAVWGLTRSAQAEHPGRVVLVDTDDSVDIADAVACGEPQLVVRSGVIHGARLRFIDSGSGLELPEGPWRLAVGGGERSRMCWCSRVLEWTWPPARCGSRSVRPG</sequence>
<dbReference type="GO" id="GO:0004315">
    <property type="term" value="F:3-oxoacyl-[acyl-carrier-protein] synthase activity"/>
    <property type="evidence" value="ECO:0007669"/>
    <property type="project" value="UniProtKB-EC"/>
</dbReference>
<protein>
    <submittedName>
        <fullName evidence="2">Phenolphthiocerol synthesis polyketide synthase type I Pks15/1 domain protein</fullName>
        <ecNumber evidence="2">2.3.1.41</ecNumber>
    </submittedName>
</protein>
<organism evidence="2 3">
    <name type="scientific">Mycobacterium ulcerans str. Harvey</name>
    <dbReference type="NCBI Taxonomy" id="1299332"/>
    <lineage>
        <taxon>Bacteria</taxon>
        <taxon>Bacillati</taxon>
        <taxon>Actinomycetota</taxon>
        <taxon>Actinomycetes</taxon>
        <taxon>Mycobacteriales</taxon>
        <taxon>Mycobacteriaceae</taxon>
        <taxon>Mycobacterium</taxon>
        <taxon>Mycobacterium ulcerans group</taxon>
    </lineage>
</organism>
<comment type="caution">
    <text evidence="2">The sequence shown here is derived from an EMBL/GenBank/DDBJ whole genome shotgun (WGS) entry which is preliminary data.</text>
</comment>
<dbReference type="InterPro" id="IPR055123">
    <property type="entry name" value="SpnB-like_Rossmann"/>
</dbReference>
<keyword evidence="2" id="KW-0808">Transferase</keyword>
<evidence type="ECO:0000313" key="2">
    <source>
        <dbReference type="EMBL" id="EUA90963.1"/>
    </source>
</evidence>
<dbReference type="SUPFAM" id="SSF51735">
    <property type="entry name" value="NAD(P)-binding Rossmann-fold domains"/>
    <property type="match status" value="1"/>
</dbReference>
<gene>
    <name evidence="2" type="ORF">I551_2653</name>
</gene>
<keyword evidence="2" id="KW-0012">Acyltransferase</keyword>
<dbReference type="InterPro" id="IPR036291">
    <property type="entry name" value="NAD(P)-bd_dom_sf"/>
</dbReference>
<dbReference type="Pfam" id="PF22953">
    <property type="entry name" value="SpnB_Rossmann"/>
    <property type="match status" value="1"/>
</dbReference>
<keyword evidence="3" id="KW-1185">Reference proteome</keyword>
<evidence type="ECO:0000313" key="3">
    <source>
        <dbReference type="Proteomes" id="UP000020681"/>
    </source>
</evidence>
<dbReference type="EMBL" id="JAOL01000097">
    <property type="protein sequence ID" value="EUA90963.1"/>
    <property type="molecule type" value="Genomic_DNA"/>
</dbReference>
<name>A0ABP3AIA9_MYCUL</name>
<reference evidence="2 3" key="1">
    <citation type="submission" date="2014-01" db="EMBL/GenBank/DDBJ databases">
        <authorList>
            <person name="Dobos K."/>
            <person name="Lenaerts A."/>
            <person name="Ordway D."/>
            <person name="DeGroote M.A."/>
            <person name="Parker T."/>
            <person name="Sizemore C."/>
            <person name="Tallon L.J."/>
            <person name="Sadzewicz L.K."/>
            <person name="Sengamalay N."/>
            <person name="Fraser C.M."/>
            <person name="Hine E."/>
            <person name="Shefchek K.A."/>
            <person name="Das S.P."/>
            <person name="Tettelin H."/>
        </authorList>
    </citation>
    <scope>NUCLEOTIDE SEQUENCE [LARGE SCALE GENOMIC DNA]</scope>
    <source>
        <strain evidence="2 3">Harvey</strain>
    </source>
</reference>